<protein>
    <submittedName>
        <fullName evidence="2">Uncharacterized protein</fullName>
    </submittedName>
</protein>
<evidence type="ECO:0000313" key="3">
    <source>
        <dbReference type="EMBL" id="GMN75335.1"/>
    </source>
</evidence>
<keyword evidence="5" id="KW-1185">Reference proteome</keyword>
<comment type="caution">
    <text evidence="2">The sequence shown here is derived from an EMBL/GenBank/DDBJ whole genome shotgun (WGS) entry which is preliminary data.</text>
</comment>
<gene>
    <name evidence="1" type="ORF">TIFTF001_056296</name>
    <name evidence="2" type="ORF">TIFTF001_056297</name>
    <name evidence="3" type="ORF">TIFTF001_056298</name>
    <name evidence="4" type="ORF">TIFTF001_056299</name>
</gene>
<reference evidence="2" key="1">
    <citation type="submission" date="2023-07" db="EMBL/GenBank/DDBJ databases">
        <title>draft genome sequence of fig (Ficus carica).</title>
        <authorList>
            <person name="Takahashi T."/>
            <person name="Nishimura K."/>
        </authorList>
    </citation>
    <scope>NUCLEOTIDE SEQUENCE</scope>
</reference>
<evidence type="ECO:0000313" key="2">
    <source>
        <dbReference type="EMBL" id="GMN75333.1"/>
    </source>
</evidence>
<dbReference type="EMBL" id="BTGU01020321">
    <property type="protein sequence ID" value="GMN75330.1"/>
    <property type="molecule type" value="Genomic_DNA"/>
</dbReference>
<proteinExistence type="predicted"/>
<dbReference type="EMBL" id="BTGU01020323">
    <property type="protein sequence ID" value="GMN75335.1"/>
    <property type="molecule type" value="Genomic_DNA"/>
</dbReference>
<evidence type="ECO:0000313" key="5">
    <source>
        <dbReference type="Proteomes" id="UP001187192"/>
    </source>
</evidence>
<organism evidence="2 5">
    <name type="scientific">Ficus carica</name>
    <name type="common">Common fig</name>
    <dbReference type="NCBI Taxonomy" id="3494"/>
    <lineage>
        <taxon>Eukaryota</taxon>
        <taxon>Viridiplantae</taxon>
        <taxon>Streptophyta</taxon>
        <taxon>Embryophyta</taxon>
        <taxon>Tracheophyta</taxon>
        <taxon>Spermatophyta</taxon>
        <taxon>Magnoliopsida</taxon>
        <taxon>eudicotyledons</taxon>
        <taxon>Gunneridae</taxon>
        <taxon>Pentapetalae</taxon>
        <taxon>rosids</taxon>
        <taxon>fabids</taxon>
        <taxon>Rosales</taxon>
        <taxon>Moraceae</taxon>
        <taxon>Ficeae</taxon>
        <taxon>Ficus</taxon>
    </lineage>
</organism>
<accession>A0AA88JFM8</accession>
<dbReference type="EMBL" id="BTGU01020322">
    <property type="protein sequence ID" value="GMN75333.1"/>
    <property type="molecule type" value="Genomic_DNA"/>
</dbReference>
<evidence type="ECO:0000313" key="4">
    <source>
        <dbReference type="EMBL" id="GMN75336.1"/>
    </source>
</evidence>
<sequence>MNSVQLAACH</sequence>
<dbReference type="Proteomes" id="UP001187192">
    <property type="component" value="Unassembled WGS sequence"/>
</dbReference>
<name>A0AA88JFM8_FICCA</name>
<evidence type="ECO:0000313" key="1">
    <source>
        <dbReference type="EMBL" id="GMN75330.1"/>
    </source>
</evidence>
<dbReference type="EMBL" id="BTGU01020324">
    <property type="protein sequence ID" value="GMN75336.1"/>
    <property type="molecule type" value="Genomic_DNA"/>
</dbReference>